<dbReference type="PANTHER" id="PTHR10851">
    <property type="entry name" value="PYRIDOXINE-5-PHOSPHATE OXIDASE"/>
    <property type="match status" value="1"/>
</dbReference>
<evidence type="ECO:0000256" key="1">
    <source>
        <dbReference type="ARBA" id="ARBA00001917"/>
    </source>
</evidence>
<keyword evidence="4" id="KW-0288">FMN</keyword>
<dbReference type="EMBL" id="RKQG01000002">
    <property type="protein sequence ID" value="RPE29011.1"/>
    <property type="molecule type" value="Genomic_DNA"/>
</dbReference>
<dbReference type="InterPro" id="IPR011576">
    <property type="entry name" value="Pyridox_Oxase_N"/>
</dbReference>
<evidence type="ECO:0000256" key="4">
    <source>
        <dbReference type="ARBA" id="ARBA00022643"/>
    </source>
</evidence>
<reference evidence="8 9" key="1">
    <citation type="submission" date="2018-11" db="EMBL/GenBank/DDBJ databases">
        <title>Sequencing the genomes of 1000 actinobacteria strains.</title>
        <authorList>
            <person name="Klenk H.-P."/>
        </authorList>
    </citation>
    <scope>NUCLEOTIDE SEQUENCE [LARGE SCALE GENOMIC DNA]</scope>
    <source>
        <strain evidence="8 9">DSM 44781</strain>
    </source>
</reference>
<dbReference type="RefSeq" id="WP_208767093.1">
    <property type="nucleotide sequence ID" value="NZ_RKQG01000002.1"/>
</dbReference>
<dbReference type="GO" id="GO:0010181">
    <property type="term" value="F:FMN binding"/>
    <property type="evidence" value="ECO:0007669"/>
    <property type="project" value="InterPro"/>
</dbReference>
<gene>
    <name evidence="8" type="ORF">EDD38_6157</name>
</gene>
<keyword evidence="9" id="KW-1185">Reference proteome</keyword>
<dbReference type="Pfam" id="PF10590">
    <property type="entry name" value="PNP_phzG_C"/>
    <property type="match status" value="1"/>
</dbReference>
<evidence type="ECO:0000256" key="2">
    <source>
        <dbReference type="ARBA" id="ARBA00007301"/>
    </source>
</evidence>
<comment type="cofactor">
    <cofactor evidence="1">
        <name>FMN</name>
        <dbReference type="ChEBI" id="CHEBI:58210"/>
    </cofactor>
</comment>
<dbReference type="PANTHER" id="PTHR10851:SF0">
    <property type="entry name" value="PYRIDOXINE-5'-PHOSPHATE OXIDASE"/>
    <property type="match status" value="1"/>
</dbReference>
<proteinExistence type="inferred from homology"/>
<dbReference type="Gene3D" id="2.30.110.10">
    <property type="entry name" value="Electron Transport, Fmn-binding Protein, Chain A"/>
    <property type="match status" value="2"/>
</dbReference>
<organism evidence="8 9">
    <name type="scientific">Kitasatospora cineracea</name>
    <dbReference type="NCBI Taxonomy" id="88074"/>
    <lineage>
        <taxon>Bacteria</taxon>
        <taxon>Bacillati</taxon>
        <taxon>Actinomycetota</taxon>
        <taxon>Actinomycetes</taxon>
        <taxon>Kitasatosporales</taxon>
        <taxon>Streptomycetaceae</taxon>
        <taxon>Kitasatospora</taxon>
    </lineage>
</organism>
<evidence type="ECO:0000313" key="8">
    <source>
        <dbReference type="EMBL" id="RPE29011.1"/>
    </source>
</evidence>
<dbReference type="InterPro" id="IPR019576">
    <property type="entry name" value="Pyridoxamine_oxidase_dimer_C"/>
</dbReference>
<name>A0A3N4RE75_9ACTN</name>
<sequence length="181" mass="19549">MTDSPTPLVRALVAHPVLAAPAYPAPDHAPAGPAELFTAWLLDALAAGVPDAQVLTLATVDAEGRPDARVLVLRDVEPAAAAWHFWTEPDSPKARQFAARPDAALAVYWPARGRQVRLRGPVRPSPGCATPSPDLRCYALHAAEAEFWQAAPDRHHLRRRHTRTATGWTDTGWTGTRLPAS</sequence>
<evidence type="ECO:0000256" key="5">
    <source>
        <dbReference type="ARBA" id="ARBA00023002"/>
    </source>
</evidence>
<comment type="similarity">
    <text evidence="2">Belongs to the pyridoxamine 5'-phosphate oxidase family.</text>
</comment>
<dbReference type="GO" id="GO:0004733">
    <property type="term" value="F:pyridoxamine phosphate oxidase activity"/>
    <property type="evidence" value="ECO:0007669"/>
    <property type="project" value="InterPro"/>
</dbReference>
<evidence type="ECO:0000313" key="9">
    <source>
        <dbReference type="Proteomes" id="UP000266906"/>
    </source>
</evidence>
<accession>A0A3N4RE75</accession>
<dbReference type="GO" id="GO:0008615">
    <property type="term" value="P:pyridoxine biosynthetic process"/>
    <property type="evidence" value="ECO:0007669"/>
    <property type="project" value="InterPro"/>
</dbReference>
<keyword evidence="5" id="KW-0560">Oxidoreductase</keyword>
<protein>
    <submittedName>
        <fullName evidence="8">Pyridoxamine 5'-phosphate oxidase</fullName>
    </submittedName>
</protein>
<dbReference type="AlphaFoldDB" id="A0A3N4RE75"/>
<evidence type="ECO:0000259" key="6">
    <source>
        <dbReference type="Pfam" id="PF01243"/>
    </source>
</evidence>
<keyword evidence="3" id="KW-0285">Flavoprotein</keyword>
<feature type="domain" description="Pyridoxine 5'-phosphate oxidase dimerisation C-terminal" evidence="7">
    <location>
        <begin position="137"/>
        <end position="178"/>
    </location>
</feature>
<feature type="domain" description="Pyridoxamine 5'-phosphate oxidase N-terminal" evidence="6">
    <location>
        <begin position="43"/>
        <end position="125"/>
    </location>
</feature>
<dbReference type="Proteomes" id="UP000266906">
    <property type="component" value="Unassembled WGS sequence"/>
</dbReference>
<comment type="caution">
    <text evidence="8">The sequence shown here is derived from an EMBL/GenBank/DDBJ whole genome shotgun (WGS) entry which is preliminary data.</text>
</comment>
<dbReference type="InterPro" id="IPR000659">
    <property type="entry name" value="Pyridox_Oxase"/>
</dbReference>
<evidence type="ECO:0000259" key="7">
    <source>
        <dbReference type="Pfam" id="PF10590"/>
    </source>
</evidence>
<dbReference type="SUPFAM" id="SSF50475">
    <property type="entry name" value="FMN-binding split barrel"/>
    <property type="match status" value="1"/>
</dbReference>
<dbReference type="Pfam" id="PF01243">
    <property type="entry name" value="PNPOx_N"/>
    <property type="match status" value="1"/>
</dbReference>
<dbReference type="InterPro" id="IPR012349">
    <property type="entry name" value="Split_barrel_FMN-bd"/>
</dbReference>
<evidence type="ECO:0000256" key="3">
    <source>
        <dbReference type="ARBA" id="ARBA00022630"/>
    </source>
</evidence>